<dbReference type="EMBL" id="BKCJ010174330">
    <property type="protein sequence ID" value="GEY38767.1"/>
    <property type="molecule type" value="Genomic_DNA"/>
</dbReference>
<comment type="caution">
    <text evidence="4">The sequence shown here is derived from an EMBL/GenBank/DDBJ whole genome shotgun (WGS) entry which is preliminary data.</text>
</comment>
<feature type="domain" description="Reverse transcriptase/retrotransposon-derived protein RNase H-like" evidence="2">
    <location>
        <begin position="297"/>
        <end position="355"/>
    </location>
</feature>
<dbReference type="AlphaFoldDB" id="A0A699HSJ0"/>
<dbReference type="PANTHER" id="PTHR37984">
    <property type="entry name" value="PROTEIN CBG26694"/>
    <property type="match status" value="1"/>
</dbReference>
<feature type="non-terminal residue" evidence="4">
    <location>
        <position position="1"/>
    </location>
</feature>
<dbReference type="InterPro" id="IPR050951">
    <property type="entry name" value="Retrovirus_Pol_polyprotein"/>
</dbReference>
<keyword evidence="4" id="KW-0808">Transferase</keyword>
<keyword evidence="4" id="KW-0548">Nucleotidyltransferase</keyword>
<evidence type="ECO:0000313" key="4">
    <source>
        <dbReference type="EMBL" id="GEY38767.1"/>
    </source>
</evidence>
<proteinExistence type="predicted"/>
<evidence type="ECO:0000259" key="3">
    <source>
        <dbReference type="Pfam" id="PF17921"/>
    </source>
</evidence>
<name>A0A699HSJ0_TANCI</name>
<dbReference type="GO" id="GO:0003676">
    <property type="term" value="F:nucleic acid binding"/>
    <property type="evidence" value="ECO:0007669"/>
    <property type="project" value="InterPro"/>
</dbReference>
<dbReference type="Pfam" id="PF17921">
    <property type="entry name" value="Integrase_H2C2"/>
    <property type="match status" value="1"/>
</dbReference>
<dbReference type="Gene3D" id="3.30.70.270">
    <property type="match status" value="1"/>
</dbReference>
<sequence>GFASWDGGNCTWGGRVEAIGTIPVVPTESPILNSEPVISPIIEPVAAPVSALKPNQRPSIPYPSKFHDQKLCDKANDQRDKIFQIFKDLNFNISFADALILMLKFGPSIKSLLTNKDKLCELARTLLNEHCSAVLLKKLPEKLGDPSNDFLLEEVDAFLALKDDPTSPEVDQSYVYTKGDILLLEAFLNDDPSSPPPNKGNYLPQVRKELKIYDAKTDKSSIDEPREVKLKDLPPHLEYPFLEGDDKLPVIIAKDLSMEEKTALVTVLKSHKFIQDFSKIARPMTRLLEKDTLFFFSKECVEAFQTLKRKLTEAPILIAPDWVMSFELICDANDFAIGAVLRQRQEKHFRPIHYANFANYHTGNFIVKGMSSQQKNKFFKDVKQYFWDDPFLFKICADQVIRRYVHDQEAIDILKACHYRPTEGHHDPNYTAKKVFDSGFYWPTIYRDAQDLVKNYDVCQRQEKISQRDEMLQNSIQVCEIFDIWGIDFMGLFPSSRRNKYILLAVEYMSKWVEAKALPTNDARVVSKFHKFIFARFGTPPSHYQ</sequence>
<dbReference type="InterPro" id="IPR012337">
    <property type="entry name" value="RNaseH-like_sf"/>
</dbReference>
<dbReference type="InterPro" id="IPR041588">
    <property type="entry name" value="Integrase_H2C2"/>
</dbReference>
<dbReference type="Gene3D" id="1.10.340.70">
    <property type="match status" value="1"/>
</dbReference>
<dbReference type="InterPro" id="IPR041577">
    <property type="entry name" value="RT_RNaseH_2"/>
</dbReference>
<dbReference type="SUPFAM" id="SSF53098">
    <property type="entry name" value="Ribonuclease H-like"/>
    <property type="match status" value="1"/>
</dbReference>
<organism evidence="4">
    <name type="scientific">Tanacetum cinerariifolium</name>
    <name type="common">Dalmatian daisy</name>
    <name type="synonym">Chrysanthemum cinerariifolium</name>
    <dbReference type="NCBI Taxonomy" id="118510"/>
    <lineage>
        <taxon>Eukaryota</taxon>
        <taxon>Viridiplantae</taxon>
        <taxon>Streptophyta</taxon>
        <taxon>Embryophyta</taxon>
        <taxon>Tracheophyta</taxon>
        <taxon>Spermatophyta</taxon>
        <taxon>Magnoliopsida</taxon>
        <taxon>eudicotyledons</taxon>
        <taxon>Gunneridae</taxon>
        <taxon>Pentapetalae</taxon>
        <taxon>asterids</taxon>
        <taxon>campanulids</taxon>
        <taxon>Asterales</taxon>
        <taxon>Asteraceae</taxon>
        <taxon>Asteroideae</taxon>
        <taxon>Anthemideae</taxon>
        <taxon>Anthemidinae</taxon>
        <taxon>Tanacetum</taxon>
    </lineage>
</organism>
<dbReference type="Pfam" id="PF17919">
    <property type="entry name" value="RT_RNaseH_2"/>
    <property type="match status" value="1"/>
</dbReference>
<evidence type="ECO:0000256" key="1">
    <source>
        <dbReference type="ARBA" id="ARBA00023268"/>
    </source>
</evidence>
<protein>
    <submittedName>
        <fullName evidence="4">Reverse transcriptase domain-containing protein</fullName>
    </submittedName>
</protein>
<feature type="domain" description="Integrase zinc-binding" evidence="3">
    <location>
        <begin position="408"/>
        <end position="462"/>
    </location>
</feature>
<dbReference type="PANTHER" id="PTHR37984:SF5">
    <property type="entry name" value="PROTEIN NYNRIN-LIKE"/>
    <property type="match status" value="1"/>
</dbReference>
<dbReference type="Gene3D" id="3.30.420.10">
    <property type="entry name" value="Ribonuclease H-like superfamily/Ribonuclease H"/>
    <property type="match status" value="1"/>
</dbReference>
<dbReference type="InterPro" id="IPR043128">
    <property type="entry name" value="Rev_trsase/Diguanyl_cyclase"/>
</dbReference>
<dbReference type="InterPro" id="IPR043502">
    <property type="entry name" value="DNA/RNA_pol_sf"/>
</dbReference>
<keyword evidence="4" id="KW-0695">RNA-directed DNA polymerase</keyword>
<dbReference type="SUPFAM" id="SSF56672">
    <property type="entry name" value="DNA/RNA polymerases"/>
    <property type="match status" value="1"/>
</dbReference>
<gene>
    <name evidence="4" type="ORF">Tci_410741</name>
</gene>
<dbReference type="GO" id="GO:0003964">
    <property type="term" value="F:RNA-directed DNA polymerase activity"/>
    <property type="evidence" value="ECO:0007669"/>
    <property type="project" value="UniProtKB-KW"/>
</dbReference>
<accession>A0A699HSJ0</accession>
<dbReference type="InterPro" id="IPR036397">
    <property type="entry name" value="RNaseH_sf"/>
</dbReference>
<keyword evidence="1" id="KW-0511">Multifunctional enzyme</keyword>
<reference evidence="4" key="1">
    <citation type="journal article" date="2019" name="Sci. Rep.">
        <title>Draft genome of Tanacetum cinerariifolium, the natural source of mosquito coil.</title>
        <authorList>
            <person name="Yamashiro T."/>
            <person name="Shiraishi A."/>
            <person name="Satake H."/>
            <person name="Nakayama K."/>
        </authorList>
    </citation>
    <scope>NUCLEOTIDE SEQUENCE</scope>
</reference>
<evidence type="ECO:0000259" key="2">
    <source>
        <dbReference type="Pfam" id="PF17919"/>
    </source>
</evidence>